<keyword evidence="3" id="KW-1185">Reference proteome</keyword>
<name>A0A6A4HF25_9AGAR</name>
<sequence>MIWSPVQASMFCGCYKTHYYNQDFGWTSHHRIAPTFLLFYSPRRKPNLIQGTLHRRNYFYVGEQYVNAPDTDNGTEIAFGQVYVEHLVPAKVTQPLPILFIHGHAMTATNFLNTPDGRLGWADYFMSQGFEIYLVDQPSRGRSAWQIGVDGNQSTYSTTTVESRFTAPQLFNLWPQAALHTQWPGNGTAGDPVFDNFYASTMPSLTSDEESSIKVKAAVGKLLDDIGPVILLTHSQSGQFGWILGDFRPALIKTIIALEPIGPPFINAVLPPLIPARPFGLTEIPITYSPPISSSSDLHKQINQSLTNSSVGVTCFQQTPPARQMINLVGIPTLVVTSQASYHTNYDDCTVAYLQQAGVPVTHVHLEDVGIFGNAHMMFMEKNGLDIAEDVVLEWIQKTVH</sequence>
<proteinExistence type="predicted"/>
<organism evidence="2 3">
    <name type="scientific">Gymnopus androsaceus JB14</name>
    <dbReference type="NCBI Taxonomy" id="1447944"/>
    <lineage>
        <taxon>Eukaryota</taxon>
        <taxon>Fungi</taxon>
        <taxon>Dikarya</taxon>
        <taxon>Basidiomycota</taxon>
        <taxon>Agaricomycotina</taxon>
        <taxon>Agaricomycetes</taxon>
        <taxon>Agaricomycetidae</taxon>
        <taxon>Agaricales</taxon>
        <taxon>Marasmiineae</taxon>
        <taxon>Omphalotaceae</taxon>
        <taxon>Gymnopus</taxon>
    </lineage>
</organism>
<accession>A0A6A4HF25</accession>
<dbReference type="EMBL" id="ML769527">
    <property type="protein sequence ID" value="KAE9395655.1"/>
    <property type="molecule type" value="Genomic_DNA"/>
</dbReference>
<dbReference type="Pfam" id="PF12697">
    <property type="entry name" value="Abhydrolase_6"/>
    <property type="match status" value="1"/>
</dbReference>
<protein>
    <submittedName>
        <fullName evidence="2">Alpha/beta-hydrolase</fullName>
    </submittedName>
</protein>
<evidence type="ECO:0000313" key="3">
    <source>
        <dbReference type="Proteomes" id="UP000799118"/>
    </source>
</evidence>
<dbReference type="InterPro" id="IPR029058">
    <property type="entry name" value="AB_hydrolase_fold"/>
</dbReference>
<dbReference type="PANTHER" id="PTHR43194">
    <property type="entry name" value="HYDROLASE ALPHA/BETA FOLD FAMILY"/>
    <property type="match status" value="1"/>
</dbReference>
<dbReference type="OrthoDB" id="9978720at2759"/>
<dbReference type="PANTHER" id="PTHR43194:SF4">
    <property type="entry name" value="AB HYDROLASE-1 DOMAIN-CONTAINING PROTEIN"/>
    <property type="match status" value="1"/>
</dbReference>
<dbReference type="AlphaFoldDB" id="A0A6A4HF25"/>
<feature type="domain" description="AB hydrolase-1" evidence="1">
    <location>
        <begin position="98"/>
        <end position="381"/>
    </location>
</feature>
<dbReference type="Gene3D" id="3.40.50.1820">
    <property type="entry name" value="alpha/beta hydrolase"/>
    <property type="match status" value="1"/>
</dbReference>
<dbReference type="SUPFAM" id="SSF53474">
    <property type="entry name" value="alpha/beta-Hydrolases"/>
    <property type="match status" value="1"/>
</dbReference>
<gene>
    <name evidence="2" type="ORF">BT96DRAFT_922697</name>
</gene>
<dbReference type="CDD" id="cd12809">
    <property type="entry name" value="Esterase_713_like-2"/>
    <property type="match status" value="1"/>
</dbReference>
<dbReference type="Proteomes" id="UP000799118">
    <property type="component" value="Unassembled WGS sequence"/>
</dbReference>
<dbReference type="InterPro" id="IPR050228">
    <property type="entry name" value="Carboxylesterase_BioH"/>
</dbReference>
<evidence type="ECO:0000313" key="2">
    <source>
        <dbReference type="EMBL" id="KAE9395655.1"/>
    </source>
</evidence>
<reference evidence="2" key="1">
    <citation type="journal article" date="2019" name="Environ. Microbiol.">
        <title>Fungal ecological strategies reflected in gene transcription - a case study of two litter decomposers.</title>
        <authorList>
            <person name="Barbi F."/>
            <person name="Kohler A."/>
            <person name="Barry K."/>
            <person name="Baskaran P."/>
            <person name="Daum C."/>
            <person name="Fauchery L."/>
            <person name="Ihrmark K."/>
            <person name="Kuo A."/>
            <person name="LaButti K."/>
            <person name="Lipzen A."/>
            <person name="Morin E."/>
            <person name="Grigoriev I.V."/>
            <person name="Henrissat B."/>
            <person name="Lindahl B."/>
            <person name="Martin F."/>
        </authorList>
    </citation>
    <scope>NUCLEOTIDE SEQUENCE</scope>
    <source>
        <strain evidence="2">JB14</strain>
    </source>
</reference>
<dbReference type="InterPro" id="IPR000073">
    <property type="entry name" value="AB_hydrolase_1"/>
</dbReference>
<evidence type="ECO:0000259" key="1">
    <source>
        <dbReference type="Pfam" id="PF12697"/>
    </source>
</evidence>